<reference evidence="6 7" key="1">
    <citation type="submission" date="2018-03" db="EMBL/GenBank/DDBJ databases">
        <title>Comparative genomics illustrates the genes involved in a hyperalkaliphilic mechanisms of Serpentinomonas isolated from highly-alkaline calcium-rich serpentinized springs.</title>
        <authorList>
            <person name="Suzuki S."/>
            <person name="Ishii S."/>
            <person name="Walworth N."/>
            <person name="Bird L."/>
            <person name="Kuenen J.G."/>
            <person name="Nealson K.H."/>
        </authorList>
    </citation>
    <scope>NUCLEOTIDE SEQUENCE [LARGE SCALE GENOMIC DNA]</scope>
    <source>
        <strain evidence="6 7">P1</strain>
    </source>
</reference>
<dbReference type="GO" id="GO:0005198">
    <property type="term" value="F:structural molecule activity"/>
    <property type="evidence" value="ECO:0007669"/>
    <property type="project" value="InterPro"/>
</dbReference>
<evidence type="ECO:0000256" key="4">
    <source>
        <dbReference type="ARBA" id="ARBA00023143"/>
    </source>
</evidence>
<feature type="domain" description="Flagellin N-terminal" evidence="5">
    <location>
        <begin position="3"/>
        <end position="140"/>
    </location>
</feature>
<accession>A0A2S9K4K9</accession>
<evidence type="ECO:0000313" key="6">
    <source>
        <dbReference type="EMBL" id="PRD65312.1"/>
    </source>
</evidence>
<organism evidence="6 7">
    <name type="scientific">Malikia granosa</name>
    <dbReference type="NCBI Taxonomy" id="263067"/>
    <lineage>
        <taxon>Bacteria</taxon>
        <taxon>Pseudomonadati</taxon>
        <taxon>Pseudomonadota</taxon>
        <taxon>Betaproteobacteria</taxon>
        <taxon>Burkholderiales</taxon>
        <taxon>Comamonadaceae</taxon>
        <taxon>Malikia</taxon>
    </lineage>
</organism>
<keyword evidence="7" id="KW-1185">Reference proteome</keyword>
<dbReference type="InterPro" id="IPR013384">
    <property type="entry name" value="Flagell_FlgL"/>
</dbReference>
<dbReference type="PANTHER" id="PTHR42792:SF1">
    <property type="entry name" value="FLAGELLAR HOOK-ASSOCIATED PROTEIN 3"/>
    <property type="match status" value="1"/>
</dbReference>
<dbReference type="OrthoDB" id="9768249at2"/>
<dbReference type="Proteomes" id="UP000238589">
    <property type="component" value="Unassembled WGS sequence"/>
</dbReference>
<comment type="similarity">
    <text evidence="3">Belongs to the bacterial flagellin family.</text>
</comment>
<evidence type="ECO:0000313" key="7">
    <source>
        <dbReference type="Proteomes" id="UP000238589"/>
    </source>
</evidence>
<name>A0A2S9K4K9_9BURK</name>
<protein>
    <submittedName>
        <fullName evidence="6">Flagellar hook-associated protein 3</fullName>
    </submittedName>
</protein>
<evidence type="ECO:0000256" key="3">
    <source>
        <dbReference type="ARBA" id="ARBA00005709"/>
    </source>
</evidence>
<keyword evidence="6" id="KW-0969">Cilium</keyword>
<dbReference type="SUPFAM" id="SSF64518">
    <property type="entry name" value="Phase 1 flagellin"/>
    <property type="match status" value="1"/>
</dbReference>
<comment type="caution">
    <text evidence="6">The sequence shown here is derived from an EMBL/GenBank/DDBJ whole genome shotgun (WGS) entry which is preliminary data.</text>
</comment>
<evidence type="ECO:0000256" key="2">
    <source>
        <dbReference type="ARBA" id="ARBA00004613"/>
    </source>
</evidence>
<dbReference type="NCBIfam" id="TIGR02550">
    <property type="entry name" value="flagell_flgL"/>
    <property type="match status" value="1"/>
</dbReference>
<comment type="subcellular location">
    <subcellularLocation>
        <location evidence="1">Bacterial flagellum</location>
    </subcellularLocation>
    <subcellularLocation>
        <location evidence="2">Secreted</location>
    </subcellularLocation>
</comment>
<dbReference type="InterPro" id="IPR001029">
    <property type="entry name" value="Flagellin_N"/>
</dbReference>
<evidence type="ECO:0000256" key="1">
    <source>
        <dbReference type="ARBA" id="ARBA00004365"/>
    </source>
</evidence>
<dbReference type="GO" id="GO:0005576">
    <property type="term" value="C:extracellular region"/>
    <property type="evidence" value="ECO:0007669"/>
    <property type="project" value="UniProtKB-SubCell"/>
</dbReference>
<dbReference type="Gene3D" id="1.20.1330.10">
    <property type="entry name" value="f41 fragment of flagellin, N-terminal domain"/>
    <property type="match status" value="1"/>
</dbReference>
<keyword evidence="6" id="KW-0966">Cell projection</keyword>
<sequence>MRISTQNFYSGSGSRLSDLQARVDHTMQQITSRSKLQTPSQDPAAAVRTLEVTQSMAVREQFGKNRESVRSNLGLADSTLSSMLDNLAGINEQIILANNSTRTSQDLASIATVLKGQQDQMLALANTTDSSGNYIFSGQQSSIKPFQSDAEGVSYQGDEQPQMVQVETGREMAIREGGRSLFPKDGSNKDLFALLGQTIAQLQDGSLTPAQRADSLKALGQSIESTQVALSSRQTAVGVHMGELDRLDDLSGSRLLQSTEELSSLQDLDYNKTFSDLSRQLLSLQAAQKSFQMVSSLSLFNYLS</sequence>
<dbReference type="PANTHER" id="PTHR42792">
    <property type="entry name" value="FLAGELLIN"/>
    <property type="match status" value="1"/>
</dbReference>
<dbReference type="EMBL" id="PVLQ01000031">
    <property type="protein sequence ID" value="PRD65312.1"/>
    <property type="molecule type" value="Genomic_DNA"/>
</dbReference>
<dbReference type="AlphaFoldDB" id="A0A2S9K4K9"/>
<dbReference type="GO" id="GO:0071973">
    <property type="term" value="P:bacterial-type flagellum-dependent cell motility"/>
    <property type="evidence" value="ECO:0007669"/>
    <property type="project" value="InterPro"/>
</dbReference>
<gene>
    <name evidence="6" type="primary">flgL</name>
    <name evidence="6" type="ORF">C6P64_09940</name>
</gene>
<evidence type="ECO:0000259" key="5">
    <source>
        <dbReference type="Pfam" id="PF00669"/>
    </source>
</evidence>
<dbReference type="RefSeq" id="WP_105748409.1">
    <property type="nucleotide sequence ID" value="NZ_PVLQ01000031.1"/>
</dbReference>
<dbReference type="GO" id="GO:0009424">
    <property type="term" value="C:bacterial-type flagellum hook"/>
    <property type="evidence" value="ECO:0007669"/>
    <property type="project" value="InterPro"/>
</dbReference>
<proteinExistence type="inferred from homology"/>
<keyword evidence="6" id="KW-0282">Flagellum</keyword>
<keyword evidence="4" id="KW-0975">Bacterial flagellum</keyword>
<dbReference type="InterPro" id="IPR001492">
    <property type="entry name" value="Flagellin"/>
</dbReference>
<dbReference type="Pfam" id="PF00669">
    <property type="entry name" value="Flagellin_N"/>
    <property type="match status" value="1"/>
</dbReference>